<dbReference type="EMBL" id="CP025015">
    <property type="protein sequence ID" value="AUW47610.1"/>
    <property type="molecule type" value="Genomic_DNA"/>
</dbReference>
<name>A0A2K9ZHD9_RHILE</name>
<reference evidence="1 2" key="1">
    <citation type="submission" date="2017-11" db="EMBL/GenBank/DDBJ databases">
        <title>Complete genome of Rhizobium leguminosarum Norway, an ineffective micro-symbiont.</title>
        <authorList>
            <person name="Hoffrichter A."/>
            <person name="Liang J."/>
            <person name="Brachmann A."/>
            <person name="Marin M."/>
        </authorList>
    </citation>
    <scope>NUCLEOTIDE SEQUENCE [LARGE SCALE GENOMIC DNA]</scope>
    <source>
        <strain evidence="1 2">Norway</strain>
        <plasmid evidence="2">Plasmid prln3</plasmid>
    </source>
</reference>
<gene>
    <name evidence="1" type="ORF">CUJ84_pRLN3000499</name>
</gene>
<dbReference type="AlphaFoldDB" id="A0A2K9ZHD9"/>
<evidence type="ECO:0000313" key="2">
    <source>
        <dbReference type="Proteomes" id="UP000238523"/>
    </source>
</evidence>
<proteinExistence type="predicted"/>
<evidence type="ECO:0000313" key="1">
    <source>
        <dbReference type="EMBL" id="AUW47610.1"/>
    </source>
</evidence>
<dbReference type="Proteomes" id="UP000238523">
    <property type="component" value="Plasmid pRLN3"/>
</dbReference>
<sequence length="38" mass="3836">MSQPGNATPLLGAAFMDRLDVGQPVITAIEQGVNPAVG</sequence>
<organism evidence="1 2">
    <name type="scientific">Rhizobium leguminosarum</name>
    <dbReference type="NCBI Taxonomy" id="384"/>
    <lineage>
        <taxon>Bacteria</taxon>
        <taxon>Pseudomonadati</taxon>
        <taxon>Pseudomonadota</taxon>
        <taxon>Alphaproteobacteria</taxon>
        <taxon>Hyphomicrobiales</taxon>
        <taxon>Rhizobiaceae</taxon>
        <taxon>Rhizobium/Agrobacterium group</taxon>
        <taxon>Rhizobium</taxon>
    </lineage>
</organism>
<protein>
    <submittedName>
        <fullName evidence="1">Uncharacterized protein</fullName>
    </submittedName>
</protein>
<accession>A0A2K9ZHD9</accession>
<geneLocation type="plasmid" evidence="2">
    <name>prln3</name>
</geneLocation>
<keyword evidence="1" id="KW-0614">Plasmid</keyword>